<dbReference type="RefSeq" id="WP_157300342.1">
    <property type="nucleotide sequence ID" value="NZ_BAAAZB010000006.1"/>
</dbReference>
<organism evidence="2 3">
    <name type="scientific">Chitinophaga oryziterrae</name>
    <dbReference type="NCBI Taxonomy" id="1031224"/>
    <lineage>
        <taxon>Bacteria</taxon>
        <taxon>Pseudomonadati</taxon>
        <taxon>Bacteroidota</taxon>
        <taxon>Chitinophagia</taxon>
        <taxon>Chitinophagales</taxon>
        <taxon>Chitinophagaceae</taxon>
        <taxon>Chitinophaga</taxon>
    </lineage>
</organism>
<evidence type="ECO:0000313" key="3">
    <source>
        <dbReference type="Proteomes" id="UP000468388"/>
    </source>
</evidence>
<dbReference type="Pfam" id="PF19917">
    <property type="entry name" value="bpX1"/>
    <property type="match status" value="1"/>
</dbReference>
<sequence>MSDRLSDTKLLPLVLPEHQPADLLEQLAGDSRTEGLARLTQRLIAALKIPMQARSNSDRSFGGVSDITNRGNFDRLLLSELAHDDLSLMARLANNEALYLRREELPANHTRQRFILVDTSIKMWGTPRIFAIATALACRMNNKEKAHASTFALQGNAYSEMELHTKSDIIGALAELSPALHSAGALTAFVKEHPLGREQEYFLITDEQLFYTPAFQAAFAHLRTAYGFLITVSRSGQLQLFKYKAGNRHLLYNISLDLPELLSKAKKVINAKKEEVCDRKDLPAFFHQASAPLYFPSNKIVPDKEHMFSAFGVIGITQDQRLLYWPDKTKGAIELMSFISPGKYYFGQDDTSEIYILHHIPSMPQILRMLQVDTKSRTVTTIDCKHEVGLQGPHTIIFYQKHFIIDTGDTICTINPVNGKVYMREGEDANMLVQRPLITDYEFDLKGIKRMINPGYDVLNHIRKIYANHGRLFVDYRAITINNGETIITLRKPDLNFDTTIREVSENPTQVTIPDVNYKLLKFTWDNGSEAFLDSRGFLHLRSANKTIPEVTIVLILNRQIACWSSDGFSCGSKYFTGKLQKGMSVREFYTKYIQSFIEALK</sequence>
<name>A0A6N8J9R7_9BACT</name>
<reference evidence="2 3" key="1">
    <citation type="submission" date="2019-12" db="EMBL/GenBank/DDBJ databases">
        <title>The draft genomic sequence of strain Chitinophaga oryziterrae JCM 16595.</title>
        <authorList>
            <person name="Zhang X."/>
        </authorList>
    </citation>
    <scope>NUCLEOTIDE SEQUENCE [LARGE SCALE GENOMIC DNA]</scope>
    <source>
        <strain evidence="2 3">JCM 16595</strain>
    </source>
</reference>
<protein>
    <recommendedName>
        <fullName evidence="1">MoxR-vWA-beta-propeller ternary system domain-containing protein</fullName>
    </recommendedName>
</protein>
<dbReference type="Proteomes" id="UP000468388">
    <property type="component" value="Unassembled WGS sequence"/>
</dbReference>
<comment type="caution">
    <text evidence="2">The sequence shown here is derived from an EMBL/GenBank/DDBJ whole genome shotgun (WGS) entry which is preliminary data.</text>
</comment>
<dbReference type="EMBL" id="WRXO01000003">
    <property type="protein sequence ID" value="MVT41714.1"/>
    <property type="molecule type" value="Genomic_DNA"/>
</dbReference>
<dbReference type="OrthoDB" id="780958at2"/>
<evidence type="ECO:0000259" key="1">
    <source>
        <dbReference type="Pfam" id="PF19917"/>
    </source>
</evidence>
<accession>A0A6N8J9R7</accession>
<gene>
    <name evidence="2" type="ORF">GO495_14085</name>
</gene>
<keyword evidence="3" id="KW-1185">Reference proteome</keyword>
<proteinExistence type="predicted"/>
<feature type="domain" description="MoxR-vWA-beta-propeller ternary system" evidence="1">
    <location>
        <begin position="522"/>
        <end position="601"/>
    </location>
</feature>
<evidence type="ECO:0000313" key="2">
    <source>
        <dbReference type="EMBL" id="MVT41714.1"/>
    </source>
</evidence>
<dbReference type="InterPro" id="IPR045553">
    <property type="entry name" value="bpX1"/>
</dbReference>
<dbReference type="AlphaFoldDB" id="A0A6N8J9R7"/>